<proteinExistence type="predicted"/>
<dbReference type="Proteomes" id="UP000637239">
    <property type="component" value="Chromosome 5"/>
</dbReference>
<evidence type="ECO:0000313" key="2">
    <source>
        <dbReference type="Proteomes" id="UP000637239"/>
    </source>
</evidence>
<keyword evidence="2" id="KW-1185">Reference proteome</keyword>
<reference evidence="1" key="1">
    <citation type="submission" date="2021-01" db="EMBL/GenBank/DDBJ databases">
        <authorList>
            <consortium name="Aspergillus chevalieri M1 genome sequencing consortium"/>
            <person name="Kazuki M."/>
            <person name="Futagami T."/>
        </authorList>
    </citation>
    <scope>NUCLEOTIDE SEQUENCE</scope>
    <source>
        <strain evidence="1">M1</strain>
    </source>
</reference>
<evidence type="ECO:0000313" key="1">
    <source>
        <dbReference type="EMBL" id="BCR89955.1"/>
    </source>
</evidence>
<gene>
    <name evidence="1" type="ORF">ACHE_51153A</name>
</gene>
<dbReference type="EMBL" id="AP024420">
    <property type="protein sequence ID" value="BCR89955.1"/>
    <property type="molecule type" value="Genomic_DNA"/>
</dbReference>
<dbReference type="RefSeq" id="XP_043138477.1">
    <property type="nucleotide sequence ID" value="XM_043280948.1"/>
</dbReference>
<reference evidence="1" key="2">
    <citation type="submission" date="2021-02" db="EMBL/GenBank/DDBJ databases">
        <title>Aspergillus chevalieri M1 genome sequence.</title>
        <authorList>
            <person name="Kadooka C."/>
            <person name="Mori K."/>
            <person name="Futagami T."/>
        </authorList>
    </citation>
    <scope>NUCLEOTIDE SEQUENCE</scope>
    <source>
        <strain evidence="1">M1</strain>
    </source>
</reference>
<dbReference type="KEGG" id="ache:ACHE_51153A"/>
<organism evidence="1 2">
    <name type="scientific">Aspergillus chevalieri</name>
    <name type="common">Eurotium chevalieri</name>
    <dbReference type="NCBI Taxonomy" id="182096"/>
    <lineage>
        <taxon>Eukaryota</taxon>
        <taxon>Fungi</taxon>
        <taxon>Dikarya</taxon>
        <taxon>Ascomycota</taxon>
        <taxon>Pezizomycotina</taxon>
        <taxon>Eurotiomycetes</taxon>
        <taxon>Eurotiomycetidae</taxon>
        <taxon>Eurotiales</taxon>
        <taxon>Aspergillaceae</taxon>
        <taxon>Aspergillus</taxon>
        <taxon>Aspergillus subgen. Aspergillus</taxon>
    </lineage>
</organism>
<protein>
    <submittedName>
        <fullName evidence="1">Uncharacterized protein</fullName>
    </submittedName>
</protein>
<sequence length="110" mass="12726">MQEAGKDFVLNCMDSFASLEHDGQAQAILRPKIVRFLESDADDWREAMNHELDAFTLKPFPKDARIRRLKQEGNQRVHGPNLIKYARLYTTRRKGRDDVDVLLALFGTTH</sequence>
<accession>A0A7R7VSF9</accession>
<dbReference type="GeneID" id="66984313"/>
<dbReference type="AlphaFoldDB" id="A0A7R7VSF9"/>
<name>A0A7R7VSF9_ASPCH</name>